<evidence type="ECO:0000313" key="3">
    <source>
        <dbReference type="Proteomes" id="UP000777482"/>
    </source>
</evidence>
<dbReference type="OrthoDB" id="2529039at2759"/>
<evidence type="ECO:0000256" key="1">
    <source>
        <dbReference type="SAM" id="MobiDB-lite"/>
    </source>
</evidence>
<gene>
    <name evidence="2" type="ORF">C6P46_005953</name>
</gene>
<reference evidence="2 3" key="1">
    <citation type="submission" date="2020-11" db="EMBL/GenBank/DDBJ databases">
        <title>Kefir isolates.</title>
        <authorList>
            <person name="Marcisauskas S."/>
            <person name="Kim Y."/>
            <person name="Blasche S."/>
        </authorList>
    </citation>
    <scope>NUCLEOTIDE SEQUENCE [LARGE SCALE GENOMIC DNA]</scope>
    <source>
        <strain evidence="2 3">KR</strain>
    </source>
</reference>
<dbReference type="Proteomes" id="UP000777482">
    <property type="component" value="Unassembled WGS sequence"/>
</dbReference>
<keyword evidence="3" id="KW-1185">Reference proteome</keyword>
<feature type="compositionally biased region" description="Polar residues" evidence="1">
    <location>
        <begin position="1"/>
        <end position="13"/>
    </location>
</feature>
<protein>
    <submittedName>
        <fullName evidence="2">Uncharacterized protein</fullName>
    </submittedName>
</protein>
<proteinExistence type="predicted"/>
<sequence length="231" mass="25607">MPTARHSSSSSALWPTYYPPALRSLSDPRPHPEPAKLPPSVRYRTHNYHRTLQDDLDDLDNDEDNHYNQVYDLRQYGHSWLVPLGRQRTHDEEVDSQYHSSPNHHPTDGDLSFSPPLHPIDGGGGGGGGPQVEYYDGVLNLDELARRPGPLRIPPRDDDDDGGGEGVVDLDAEIEDADATDLDSDDDDDDERSNAAGDDNDDNARGGGTPTRHRRRPATHDSDDDDESMDV</sequence>
<organism evidence="2 3">
    <name type="scientific">Rhodotorula mucilaginosa</name>
    <name type="common">Yeast</name>
    <name type="synonym">Rhodotorula rubra</name>
    <dbReference type="NCBI Taxonomy" id="5537"/>
    <lineage>
        <taxon>Eukaryota</taxon>
        <taxon>Fungi</taxon>
        <taxon>Dikarya</taxon>
        <taxon>Basidiomycota</taxon>
        <taxon>Pucciniomycotina</taxon>
        <taxon>Microbotryomycetes</taxon>
        <taxon>Sporidiobolales</taxon>
        <taxon>Sporidiobolaceae</taxon>
        <taxon>Rhodotorula</taxon>
    </lineage>
</organism>
<feature type="compositionally biased region" description="Gly residues" evidence="1">
    <location>
        <begin position="121"/>
        <end position="130"/>
    </location>
</feature>
<feature type="region of interest" description="Disordered" evidence="1">
    <location>
        <begin position="1"/>
        <end position="47"/>
    </location>
</feature>
<feature type="region of interest" description="Disordered" evidence="1">
    <location>
        <begin position="91"/>
        <end position="231"/>
    </location>
</feature>
<accession>A0A9P6W8I2</accession>
<dbReference type="EMBL" id="PUHQ01000007">
    <property type="protein sequence ID" value="KAG0665859.1"/>
    <property type="molecule type" value="Genomic_DNA"/>
</dbReference>
<dbReference type="AlphaFoldDB" id="A0A9P6W8I2"/>
<feature type="compositionally biased region" description="Acidic residues" evidence="1">
    <location>
        <begin position="222"/>
        <end position="231"/>
    </location>
</feature>
<evidence type="ECO:0000313" key="2">
    <source>
        <dbReference type="EMBL" id="KAG0665859.1"/>
    </source>
</evidence>
<feature type="compositionally biased region" description="Acidic residues" evidence="1">
    <location>
        <begin position="157"/>
        <end position="191"/>
    </location>
</feature>
<comment type="caution">
    <text evidence="2">The sequence shown here is derived from an EMBL/GenBank/DDBJ whole genome shotgun (WGS) entry which is preliminary data.</text>
</comment>
<name>A0A9P6W8I2_RHOMI</name>